<proteinExistence type="predicted"/>
<feature type="transmembrane region" description="Helical" evidence="1">
    <location>
        <begin position="68"/>
        <end position="88"/>
    </location>
</feature>
<feature type="transmembrane region" description="Helical" evidence="1">
    <location>
        <begin position="28"/>
        <end position="56"/>
    </location>
</feature>
<feature type="domain" description="Phosphatidic acid phosphatase type 2/haloperoxidase" evidence="2">
    <location>
        <begin position="66"/>
        <end position="180"/>
    </location>
</feature>
<organism evidence="3 4">
    <name type="scientific">Strongyloides venezuelensis</name>
    <name type="common">Threadworm</name>
    <dbReference type="NCBI Taxonomy" id="75913"/>
    <lineage>
        <taxon>Eukaryota</taxon>
        <taxon>Metazoa</taxon>
        <taxon>Ecdysozoa</taxon>
        <taxon>Nematoda</taxon>
        <taxon>Chromadorea</taxon>
        <taxon>Rhabditida</taxon>
        <taxon>Tylenchina</taxon>
        <taxon>Panagrolaimomorpha</taxon>
        <taxon>Strongyloidoidea</taxon>
        <taxon>Strongyloididae</taxon>
        <taxon>Strongyloides</taxon>
    </lineage>
</organism>
<dbReference type="InterPro" id="IPR036938">
    <property type="entry name" value="PAP2/HPO_sf"/>
</dbReference>
<evidence type="ECO:0000313" key="4">
    <source>
        <dbReference type="WBParaSite" id="SVE_0756900.1"/>
    </source>
</evidence>
<dbReference type="GO" id="GO:0042392">
    <property type="term" value="F:sphingosine-1-phosphate phosphatase activity"/>
    <property type="evidence" value="ECO:0007669"/>
    <property type="project" value="TreeGrafter"/>
</dbReference>
<dbReference type="AlphaFoldDB" id="A0A0K0FFC7"/>
<reference evidence="4" key="2">
    <citation type="submission" date="2015-08" db="UniProtKB">
        <authorList>
            <consortium name="WormBaseParasite"/>
        </authorList>
    </citation>
    <scope>IDENTIFICATION</scope>
</reference>
<evidence type="ECO:0000259" key="2">
    <source>
        <dbReference type="SMART" id="SM00014"/>
    </source>
</evidence>
<dbReference type="SMART" id="SM00014">
    <property type="entry name" value="acidPPc"/>
    <property type="match status" value="1"/>
</dbReference>
<protein>
    <submittedName>
        <fullName evidence="4">AT30094p (inferred by orthology to a D. melanogaster protein)</fullName>
    </submittedName>
</protein>
<dbReference type="STRING" id="75913.A0A0K0FFC7"/>
<evidence type="ECO:0000313" key="3">
    <source>
        <dbReference type="Proteomes" id="UP000035680"/>
    </source>
</evidence>
<feature type="transmembrane region" description="Helical" evidence="1">
    <location>
        <begin position="125"/>
        <end position="150"/>
    </location>
</feature>
<dbReference type="WBParaSite" id="SVE_0756900.1">
    <property type="protein sequence ID" value="SVE_0756900.1"/>
    <property type="gene ID" value="SVE_0756900"/>
</dbReference>
<dbReference type="PANTHER" id="PTHR14969">
    <property type="entry name" value="SPHINGOSINE-1-PHOSPHATE PHOSPHOHYDROLASE"/>
    <property type="match status" value="1"/>
</dbReference>
<dbReference type="PANTHER" id="PTHR14969:SF13">
    <property type="entry name" value="AT30094P"/>
    <property type="match status" value="1"/>
</dbReference>
<dbReference type="InterPro" id="IPR000326">
    <property type="entry name" value="PAP2/HPO"/>
</dbReference>
<keyword evidence="1" id="KW-1133">Transmembrane helix</keyword>
<sequence length="202" mass="23556">MLQDFYEIDYFLSNNLAVCRKKNSIGRIFFICIEWSMHGIPWLFISTTLCLFNRIFFYKNSQYYNFPYVLLLGILVDLIIVGLIKIIFRRRRPKYNEECDQFCEAPIADKYSFPSGHTSRASMLAVLYFIVFRPTNLGSSMFVMMFPIFLGMSRVMMGRHFVSDIVGGFVLGIIEANVVVNLGDWWVTLLKEVTQRIGVNIF</sequence>
<evidence type="ECO:0000256" key="1">
    <source>
        <dbReference type="SAM" id="Phobius"/>
    </source>
</evidence>
<dbReference type="Gene3D" id="1.20.144.10">
    <property type="entry name" value="Phosphatidic acid phosphatase type 2/haloperoxidase"/>
    <property type="match status" value="1"/>
</dbReference>
<reference evidence="3" key="1">
    <citation type="submission" date="2014-07" db="EMBL/GenBank/DDBJ databases">
        <authorList>
            <person name="Martin A.A"/>
            <person name="De Silva N."/>
        </authorList>
    </citation>
    <scope>NUCLEOTIDE SEQUENCE</scope>
</reference>
<keyword evidence="1" id="KW-0472">Membrane</keyword>
<dbReference type="Proteomes" id="UP000035680">
    <property type="component" value="Unassembled WGS sequence"/>
</dbReference>
<accession>A0A0K0FFC7</accession>
<keyword evidence="1" id="KW-0812">Transmembrane</keyword>
<dbReference type="Pfam" id="PF01569">
    <property type="entry name" value="PAP2"/>
    <property type="match status" value="1"/>
</dbReference>
<keyword evidence="3" id="KW-1185">Reference proteome</keyword>
<dbReference type="SUPFAM" id="SSF48317">
    <property type="entry name" value="Acid phosphatase/Vanadium-dependent haloperoxidase"/>
    <property type="match status" value="1"/>
</dbReference>
<name>A0A0K0FFC7_STRVS</name>
<feature type="transmembrane region" description="Helical" evidence="1">
    <location>
        <begin position="165"/>
        <end position="187"/>
    </location>
</feature>